<accession>A0AAN5HZC9</accession>
<comment type="caution">
    <text evidence="3">The sequence shown here is derived from an EMBL/GenBank/DDBJ whole genome shotgun (WGS) entry which is preliminary data.</text>
</comment>
<dbReference type="Gene3D" id="2.40.160.210">
    <property type="entry name" value="Acyl-CoA thioesterase, double hotdog domain"/>
    <property type="match status" value="1"/>
</dbReference>
<dbReference type="InterPro" id="IPR003703">
    <property type="entry name" value="Acyl_CoA_thio"/>
</dbReference>
<protein>
    <recommendedName>
        <fullName evidence="2">Acyl-CoA thioesterase-like C-terminal domain-containing protein</fullName>
    </recommendedName>
</protein>
<evidence type="ECO:0000313" key="4">
    <source>
        <dbReference type="Proteomes" id="UP001328107"/>
    </source>
</evidence>
<dbReference type="GO" id="GO:0009062">
    <property type="term" value="P:fatty acid catabolic process"/>
    <property type="evidence" value="ECO:0007669"/>
    <property type="project" value="TreeGrafter"/>
</dbReference>
<dbReference type="EMBL" id="BTRK01000004">
    <property type="protein sequence ID" value="GMR46348.1"/>
    <property type="molecule type" value="Genomic_DNA"/>
</dbReference>
<name>A0AAN5HZC9_9BILA</name>
<dbReference type="AlphaFoldDB" id="A0AAN5HZC9"/>
<evidence type="ECO:0000313" key="3">
    <source>
        <dbReference type="EMBL" id="GMR46348.1"/>
    </source>
</evidence>
<evidence type="ECO:0000256" key="1">
    <source>
        <dbReference type="ARBA" id="ARBA00006538"/>
    </source>
</evidence>
<dbReference type="PANTHER" id="PTHR11066:SF34">
    <property type="entry name" value="ACYL-COENZYME A THIOESTERASE 8"/>
    <property type="match status" value="1"/>
</dbReference>
<dbReference type="InterPro" id="IPR029069">
    <property type="entry name" value="HotDog_dom_sf"/>
</dbReference>
<proteinExistence type="inferred from homology"/>
<dbReference type="GO" id="GO:0047617">
    <property type="term" value="F:fatty acyl-CoA hydrolase activity"/>
    <property type="evidence" value="ECO:0007669"/>
    <property type="project" value="InterPro"/>
</dbReference>
<dbReference type="InterPro" id="IPR042171">
    <property type="entry name" value="Acyl-CoA_hotdog"/>
</dbReference>
<dbReference type="SUPFAM" id="SSF54637">
    <property type="entry name" value="Thioesterase/thiol ester dehydrase-isomerase"/>
    <property type="match status" value="1"/>
</dbReference>
<dbReference type="Proteomes" id="UP001328107">
    <property type="component" value="Unassembled WGS sequence"/>
</dbReference>
<dbReference type="GO" id="GO:0006637">
    <property type="term" value="P:acyl-CoA metabolic process"/>
    <property type="evidence" value="ECO:0007669"/>
    <property type="project" value="InterPro"/>
</dbReference>
<dbReference type="PANTHER" id="PTHR11066">
    <property type="entry name" value="ACYL-COA THIOESTERASE"/>
    <property type="match status" value="1"/>
</dbReference>
<sequence length="86" mass="9701">MVVFASDTTPGVVTIRPHKKRELALVCTLDHIIHFHHHDIRADEWLLYEVEAICADAGRGFGRGRIWSADGQLLVSVTQEILLRAK</sequence>
<evidence type="ECO:0000259" key="2">
    <source>
        <dbReference type="Pfam" id="PF20789"/>
    </source>
</evidence>
<reference evidence="4" key="1">
    <citation type="submission" date="2022-10" db="EMBL/GenBank/DDBJ databases">
        <title>Genome assembly of Pristionchus species.</title>
        <authorList>
            <person name="Yoshida K."/>
            <person name="Sommer R.J."/>
        </authorList>
    </citation>
    <scope>NUCLEOTIDE SEQUENCE [LARGE SCALE GENOMIC DNA]</scope>
    <source>
        <strain evidence="4">RS5460</strain>
    </source>
</reference>
<dbReference type="InterPro" id="IPR049450">
    <property type="entry name" value="ACOT8-like_C"/>
</dbReference>
<feature type="domain" description="Acyl-CoA thioesterase-like C-terminal" evidence="2">
    <location>
        <begin position="2"/>
        <end position="82"/>
    </location>
</feature>
<keyword evidence="4" id="KW-1185">Reference proteome</keyword>
<dbReference type="Pfam" id="PF20789">
    <property type="entry name" value="4HBT_3C"/>
    <property type="match status" value="1"/>
</dbReference>
<dbReference type="GO" id="GO:0005782">
    <property type="term" value="C:peroxisomal matrix"/>
    <property type="evidence" value="ECO:0007669"/>
    <property type="project" value="UniProtKB-SubCell"/>
</dbReference>
<gene>
    <name evidence="3" type="ORF">PMAYCL1PPCAC_16543</name>
</gene>
<comment type="similarity">
    <text evidence="1">Belongs to the C/M/P thioester hydrolase family.</text>
</comment>
<organism evidence="3 4">
    <name type="scientific">Pristionchus mayeri</name>
    <dbReference type="NCBI Taxonomy" id="1317129"/>
    <lineage>
        <taxon>Eukaryota</taxon>
        <taxon>Metazoa</taxon>
        <taxon>Ecdysozoa</taxon>
        <taxon>Nematoda</taxon>
        <taxon>Chromadorea</taxon>
        <taxon>Rhabditida</taxon>
        <taxon>Rhabditina</taxon>
        <taxon>Diplogasteromorpha</taxon>
        <taxon>Diplogasteroidea</taxon>
        <taxon>Neodiplogasteridae</taxon>
        <taxon>Pristionchus</taxon>
    </lineage>
</organism>